<dbReference type="SUPFAM" id="SSF55315">
    <property type="entry name" value="L30e-like"/>
    <property type="match status" value="1"/>
</dbReference>
<dbReference type="EMBL" id="AFFY01000045">
    <property type="protein sequence ID" value="EHG99348.1"/>
    <property type="molecule type" value="Genomic_DNA"/>
</dbReference>
<keyword evidence="2 6" id="KW-0489">Methyltransferase</keyword>
<dbReference type="Gene3D" id="3.40.1280.10">
    <property type="match status" value="1"/>
</dbReference>
<comment type="caution">
    <text evidence="6">The sequence shown here is derived from an EMBL/GenBank/DDBJ whole genome shotgun (WGS) entry which is preliminary data.</text>
</comment>
<dbReference type="PATRIC" id="fig|762968.3.peg.2634"/>
<dbReference type="OrthoDB" id="9785673at2"/>
<gene>
    <name evidence="6" type="ORF">HMPREF9441_02963</name>
</gene>
<protein>
    <submittedName>
        <fullName evidence="6">RNA methyltransferase, TrmH family</fullName>
    </submittedName>
</protein>
<sequence>MISKNKIKLIRSLEQKKFRKECQLFVAEGHKLVDDLLPAFDCAFLAARKEWLDTRREAVETLARKGCEIQEVSAEELQKASLQKNPQDVLVVFRQRPAGGAPEHLLKEQLCLGLDGVQDPGNLGTIIRIADWFGIEHIFCSPDTADLYNPKTVQATMGAMARVCVHYLSLTDLLRTANADIPVYGTFLDGNDMYGTELSPNGLIVMGNEGKGISRDVASLINRKLYIPNYPPERNTSESLNVAVATAIVCAEFRRRDTIG</sequence>
<organism evidence="6 7">
    <name type="scientific">Paraprevotella clara YIT 11840</name>
    <dbReference type="NCBI Taxonomy" id="762968"/>
    <lineage>
        <taxon>Bacteria</taxon>
        <taxon>Pseudomonadati</taxon>
        <taxon>Bacteroidota</taxon>
        <taxon>Bacteroidia</taxon>
        <taxon>Bacteroidales</taxon>
        <taxon>Prevotellaceae</taxon>
        <taxon>Paraprevotella</taxon>
    </lineage>
</organism>
<dbReference type="SUPFAM" id="SSF75217">
    <property type="entry name" value="alpha/beta knot"/>
    <property type="match status" value="1"/>
</dbReference>
<dbReference type="InterPro" id="IPR029064">
    <property type="entry name" value="Ribosomal_eL30-like_sf"/>
</dbReference>
<reference evidence="6 7" key="1">
    <citation type="submission" date="2011-03" db="EMBL/GenBank/DDBJ databases">
        <authorList>
            <person name="Weinstock G."/>
            <person name="Sodergren E."/>
            <person name="Clifton S."/>
            <person name="Fulton L."/>
            <person name="Fulton B."/>
            <person name="Courtney L."/>
            <person name="Fronick C."/>
            <person name="Harrison M."/>
            <person name="Strong C."/>
            <person name="Farmer C."/>
            <person name="Delahaunty K."/>
            <person name="Markovic C."/>
            <person name="Hall O."/>
            <person name="Minx P."/>
            <person name="Tomlinson C."/>
            <person name="Mitreva M."/>
            <person name="Hou S."/>
            <person name="Chen J."/>
            <person name="Wollam A."/>
            <person name="Pepin K.H."/>
            <person name="Johnson M."/>
            <person name="Bhonagiri V."/>
            <person name="Zhang X."/>
            <person name="Suruliraj S."/>
            <person name="Warren W."/>
            <person name="Chinwalla A."/>
            <person name="Mardis E.R."/>
            <person name="Wilson R.K."/>
        </authorList>
    </citation>
    <scope>NUCLEOTIDE SEQUENCE [LARGE SCALE GENOMIC DNA]</scope>
    <source>
        <strain evidence="6 7">YIT 11840</strain>
    </source>
</reference>
<proteinExistence type="inferred from homology"/>
<dbReference type="RefSeq" id="WP_008621860.1">
    <property type="nucleotide sequence ID" value="NZ_JH376616.1"/>
</dbReference>
<feature type="domain" description="tRNA/rRNA methyltransferase SpoU type" evidence="4">
    <location>
        <begin position="110"/>
        <end position="250"/>
    </location>
</feature>
<comment type="similarity">
    <text evidence="1">Belongs to the class IV-like SAM-binding methyltransferase superfamily. RNA methyltransferase TrmH family.</text>
</comment>
<dbReference type="GO" id="GO:0032259">
    <property type="term" value="P:methylation"/>
    <property type="evidence" value="ECO:0007669"/>
    <property type="project" value="UniProtKB-KW"/>
</dbReference>
<dbReference type="Gene3D" id="3.30.1330.30">
    <property type="match status" value="1"/>
</dbReference>
<dbReference type="InterPro" id="IPR029028">
    <property type="entry name" value="Alpha/beta_knot_MTases"/>
</dbReference>
<evidence type="ECO:0000256" key="2">
    <source>
        <dbReference type="ARBA" id="ARBA00022603"/>
    </source>
</evidence>
<dbReference type="GeneID" id="93558274"/>
<evidence type="ECO:0000259" key="4">
    <source>
        <dbReference type="Pfam" id="PF00588"/>
    </source>
</evidence>
<dbReference type="GO" id="GO:0006396">
    <property type="term" value="P:RNA processing"/>
    <property type="evidence" value="ECO:0007669"/>
    <property type="project" value="InterPro"/>
</dbReference>
<dbReference type="GO" id="GO:0003723">
    <property type="term" value="F:RNA binding"/>
    <property type="evidence" value="ECO:0007669"/>
    <property type="project" value="InterPro"/>
</dbReference>
<dbReference type="Pfam" id="PF22435">
    <property type="entry name" value="MRM3-like_sub_bind"/>
    <property type="match status" value="1"/>
</dbReference>
<dbReference type="InterPro" id="IPR029026">
    <property type="entry name" value="tRNA_m1G_MTases_N"/>
</dbReference>
<dbReference type="AlphaFoldDB" id="G5SUA5"/>
<keyword evidence="3 6" id="KW-0808">Transferase</keyword>
<dbReference type="Proteomes" id="UP000003598">
    <property type="component" value="Unassembled WGS sequence"/>
</dbReference>
<evidence type="ECO:0000259" key="5">
    <source>
        <dbReference type="Pfam" id="PF22435"/>
    </source>
</evidence>
<dbReference type="InterPro" id="IPR001537">
    <property type="entry name" value="SpoU_MeTrfase"/>
</dbReference>
<dbReference type="PANTHER" id="PTHR43191">
    <property type="entry name" value="RRNA METHYLTRANSFERASE 3"/>
    <property type="match status" value="1"/>
</dbReference>
<dbReference type="STRING" id="762968.HMPREF9441_02963"/>
<feature type="domain" description="MRM3-like substrate binding" evidence="5">
    <location>
        <begin position="5"/>
        <end position="90"/>
    </location>
</feature>
<dbReference type="InterPro" id="IPR053888">
    <property type="entry name" value="MRM3-like_sub_bind"/>
</dbReference>
<dbReference type="CDD" id="cd18109">
    <property type="entry name" value="SpoU-like_RNA-MTase"/>
    <property type="match status" value="1"/>
</dbReference>
<dbReference type="HOGENOM" id="CLU_021322_3_2_10"/>
<dbReference type="GO" id="GO:0008173">
    <property type="term" value="F:RNA methyltransferase activity"/>
    <property type="evidence" value="ECO:0007669"/>
    <property type="project" value="InterPro"/>
</dbReference>
<evidence type="ECO:0000256" key="3">
    <source>
        <dbReference type="ARBA" id="ARBA00022679"/>
    </source>
</evidence>
<dbReference type="eggNOG" id="COG0566">
    <property type="taxonomic scope" value="Bacteria"/>
</dbReference>
<evidence type="ECO:0000313" key="6">
    <source>
        <dbReference type="EMBL" id="EHG99348.1"/>
    </source>
</evidence>
<accession>G5SUA5</accession>
<dbReference type="PANTHER" id="PTHR43191:SF2">
    <property type="entry name" value="RRNA METHYLTRANSFERASE 3, MITOCHONDRIAL"/>
    <property type="match status" value="1"/>
</dbReference>
<dbReference type="InterPro" id="IPR051259">
    <property type="entry name" value="rRNA_Methyltransferase"/>
</dbReference>
<keyword evidence="7" id="KW-1185">Reference proteome</keyword>
<dbReference type="Pfam" id="PF00588">
    <property type="entry name" value="SpoU_methylase"/>
    <property type="match status" value="1"/>
</dbReference>
<evidence type="ECO:0000313" key="7">
    <source>
        <dbReference type="Proteomes" id="UP000003598"/>
    </source>
</evidence>
<name>G5SUA5_9BACT</name>
<evidence type="ECO:0000256" key="1">
    <source>
        <dbReference type="ARBA" id="ARBA00007228"/>
    </source>
</evidence>